<dbReference type="EMBL" id="CACTIH010005585">
    <property type="protein sequence ID" value="CAA2998261.1"/>
    <property type="molecule type" value="Genomic_DNA"/>
</dbReference>
<name>A0A8S0T026_OLEEU</name>
<evidence type="ECO:0000313" key="3">
    <source>
        <dbReference type="Proteomes" id="UP000594638"/>
    </source>
</evidence>
<reference evidence="2 3" key="1">
    <citation type="submission" date="2019-12" db="EMBL/GenBank/DDBJ databases">
        <authorList>
            <person name="Alioto T."/>
            <person name="Alioto T."/>
            <person name="Gomez Garrido J."/>
        </authorList>
    </citation>
    <scope>NUCLEOTIDE SEQUENCE [LARGE SCALE GENOMIC DNA]</scope>
</reference>
<keyword evidence="2" id="KW-0418">Kinase</keyword>
<keyword evidence="3" id="KW-1185">Reference proteome</keyword>
<keyword evidence="2" id="KW-0808">Transferase</keyword>
<dbReference type="Gramene" id="OE9A093348T1">
    <property type="protein sequence ID" value="OE9A093348C1"/>
    <property type="gene ID" value="OE9A093348"/>
</dbReference>
<protein>
    <submittedName>
        <fullName evidence="2">Casein kinase I isoform delta-like</fullName>
    </submittedName>
</protein>
<feature type="domain" description="DUF7477" evidence="1">
    <location>
        <begin position="1"/>
        <end position="41"/>
    </location>
</feature>
<proteinExistence type="predicted"/>
<dbReference type="GO" id="GO:0016301">
    <property type="term" value="F:kinase activity"/>
    <property type="evidence" value="ECO:0007669"/>
    <property type="project" value="UniProtKB-KW"/>
</dbReference>
<evidence type="ECO:0000313" key="2">
    <source>
        <dbReference type="EMBL" id="CAA2998261.1"/>
    </source>
</evidence>
<evidence type="ECO:0000259" key="1">
    <source>
        <dbReference type="Pfam" id="PF24289"/>
    </source>
</evidence>
<gene>
    <name evidence="2" type="ORF">OLEA9_A093348</name>
</gene>
<dbReference type="AlphaFoldDB" id="A0A8S0T026"/>
<dbReference type="Pfam" id="PF24289">
    <property type="entry name" value="DUF7477"/>
    <property type="match status" value="1"/>
</dbReference>
<dbReference type="Proteomes" id="UP000594638">
    <property type="component" value="Unassembled WGS sequence"/>
</dbReference>
<dbReference type="InterPro" id="IPR055900">
    <property type="entry name" value="DUF7477"/>
</dbReference>
<accession>A0A8S0T026</accession>
<organism evidence="2 3">
    <name type="scientific">Olea europaea subsp. europaea</name>
    <dbReference type="NCBI Taxonomy" id="158383"/>
    <lineage>
        <taxon>Eukaryota</taxon>
        <taxon>Viridiplantae</taxon>
        <taxon>Streptophyta</taxon>
        <taxon>Embryophyta</taxon>
        <taxon>Tracheophyta</taxon>
        <taxon>Spermatophyta</taxon>
        <taxon>Magnoliopsida</taxon>
        <taxon>eudicotyledons</taxon>
        <taxon>Gunneridae</taxon>
        <taxon>Pentapetalae</taxon>
        <taxon>asterids</taxon>
        <taxon>lamiids</taxon>
        <taxon>Lamiales</taxon>
        <taxon>Oleaceae</taxon>
        <taxon>Oleeae</taxon>
        <taxon>Olea</taxon>
    </lineage>
</organism>
<comment type="caution">
    <text evidence="2">The sequence shown here is derived from an EMBL/GenBank/DDBJ whole genome shotgun (WGS) entry which is preliminary data.</text>
</comment>
<sequence length="74" mass="8668">MPRHKLTGDGQETLCTTLFPALHIKGKWIKNLYLARVCYGHLYLDYVFLDRCLLQETIPVSRVFRLVLFHQYGG</sequence>